<dbReference type="InterPro" id="IPR036890">
    <property type="entry name" value="HATPase_C_sf"/>
</dbReference>
<dbReference type="PROSITE" id="PS50110">
    <property type="entry name" value="RESPONSE_REGULATORY"/>
    <property type="match status" value="1"/>
</dbReference>
<keyword evidence="10" id="KW-1185">Reference proteome</keyword>
<dbReference type="Gene3D" id="1.10.287.130">
    <property type="match status" value="1"/>
</dbReference>
<dbReference type="SUPFAM" id="SSF52172">
    <property type="entry name" value="CheY-like"/>
    <property type="match status" value="1"/>
</dbReference>
<accession>Q23EC9</accession>
<dbReference type="SUPFAM" id="SSF55874">
    <property type="entry name" value="ATPase domain of HSP90 chaperone/DNA topoisomerase II/histidine kinase"/>
    <property type="match status" value="1"/>
</dbReference>
<evidence type="ECO:0000313" key="10">
    <source>
        <dbReference type="Proteomes" id="UP000009168"/>
    </source>
</evidence>
<name>Q23EC9_TETTS</name>
<evidence type="ECO:0000256" key="3">
    <source>
        <dbReference type="ARBA" id="ARBA00022679"/>
    </source>
</evidence>
<dbReference type="CDD" id="cd00082">
    <property type="entry name" value="HisKA"/>
    <property type="match status" value="1"/>
</dbReference>
<dbReference type="SMART" id="SM00448">
    <property type="entry name" value="REC"/>
    <property type="match status" value="1"/>
</dbReference>
<dbReference type="KEGG" id="tet:TTHERM_00717470"/>
<dbReference type="Proteomes" id="UP000009168">
    <property type="component" value="Unassembled WGS sequence"/>
</dbReference>
<dbReference type="Pfam" id="PF00072">
    <property type="entry name" value="Response_reg"/>
    <property type="match status" value="1"/>
</dbReference>
<dbReference type="Pfam" id="PF02518">
    <property type="entry name" value="HATPase_c"/>
    <property type="match status" value="1"/>
</dbReference>
<dbReference type="SMART" id="SM00388">
    <property type="entry name" value="HisKA"/>
    <property type="match status" value="1"/>
</dbReference>
<dbReference type="InterPro" id="IPR003661">
    <property type="entry name" value="HisK_dim/P_dom"/>
</dbReference>
<dbReference type="eggNOG" id="KOG0519">
    <property type="taxonomic scope" value="Eukaryota"/>
</dbReference>
<dbReference type="InterPro" id="IPR001789">
    <property type="entry name" value="Sig_transdc_resp-reg_receiver"/>
</dbReference>
<reference evidence="10" key="1">
    <citation type="journal article" date="2006" name="PLoS Biol.">
        <title>Macronuclear genome sequence of the ciliate Tetrahymena thermophila, a model eukaryote.</title>
        <authorList>
            <person name="Eisen J.A."/>
            <person name="Coyne R.S."/>
            <person name="Wu M."/>
            <person name="Wu D."/>
            <person name="Thiagarajan M."/>
            <person name="Wortman J.R."/>
            <person name="Badger J.H."/>
            <person name="Ren Q."/>
            <person name="Amedeo P."/>
            <person name="Jones K.M."/>
            <person name="Tallon L.J."/>
            <person name="Delcher A.L."/>
            <person name="Salzberg S.L."/>
            <person name="Silva J.C."/>
            <person name="Haas B.J."/>
            <person name="Majoros W.H."/>
            <person name="Farzad M."/>
            <person name="Carlton J.M."/>
            <person name="Smith R.K. Jr."/>
            <person name="Garg J."/>
            <person name="Pearlman R.E."/>
            <person name="Karrer K.M."/>
            <person name="Sun L."/>
            <person name="Manning G."/>
            <person name="Elde N.C."/>
            <person name="Turkewitz A.P."/>
            <person name="Asai D.J."/>
            <person name="Wilkes D.E."/>
            <person name="Wang Y."/>
            <person name="Cai H."/>
            <person name="Collins K."/>
            <person name="Stewart B.A."/>
            <person name="Lee S.R."/>
            <person name="Wilamowska K."/>
            <person name="Weinberg Z."/>
            <person name="Ruzzo W.L."/>
            <person name="Wloga D."/>
            <person name="Gaertig J."/>
            <person name="Frankel J."/>
            <person name="Tsao C.-C."/>
            <person name="Gorovsky M.A."/>
            <person name="Keeling P.J."/>
            <person name="Waller R.F."/>
            <person name="Patron N.J."/>
            <person name="Cherry J.M."/>
            <person name="Stover N.A."/>
            <person name="Krieger C.J."/>
            <person name="del Toro C."/>
            <person name="Ryder H.F."/>
            <person name="Williamson S.C."/>
            <person name="Barbeau R.A."/>
            <person name="Hamilton E.P."/>
            <person name="Orias E."/>
        </authorList>
    </citation>
    <scope>NUCLEOTIDE SEQUENCE [LARGE SCALE GENOMIC DNA]</scope>
    <source>
        <strain evidence="10">SB210</strain>
    </source>
</reference>
<protein>
    <recommendedName>
        <fullName evidence="2">histidine kinase</fullName>
        <ecNumber evidence="2">2.7.13.3</ecNumber>
    </recommendedName>
</protein>
<dbReference type="AlphaFoldDB" id="Q23EC9"/>
<dbReference type="Pfam" id="PF00512">
    <property type="entry name" value="HisKA"/>
    <property type="match status" value="1"/>
</dbReference>
<evidence type="ECO:0000256" key="6">
    <source>
        <dbReference type="SAM" id="MobiDB-lite"/>
    </source>
</evidence>
<dbReference type="InterPro" id="IPR005467">
    <property type="entry name" value="His_kinase_dom"/>
</dbReference>
<keyword evidence="4 9" id="KW-0418">Kinase</keyword>
<dbReference type="OrthoDB" id="298073at2759"/>
<dbReference type="SUPFAM" id="SSF47384">
    <property type="entry name" value="Homodimeric domain of signal transducing histidine kinase"/>
    <property type="match status" value="1"/>
</dbReference>
<evidence type="ECO:0000313" key="9">
    <source>
        <dbReference type="EMBL" id="EAR94824.2"/>
    </source>
</evidence>
<dbReference type="SMART" id="SM00387">
    <property type="entry name" value="HATPase_c"/>
    <property type="match status" value="1"/>
</dbReference>
<evidence type="ECO:0000256" key="4">
    <source>
        <dbReference type="ARBA" id="ARBA00022777"/>
    </source>
</evidence>
<comment type="catalytic activity">
    <reaction evidence="1">
        <text>ATP + protein L-histidine = ADP + protein N-phospho-L-histidine.</text>
        <dbReference type="EC" id="2.7.13.3"/>
    </reaction>
</comment>
<dbReference type="GO" id="GO:0000155">
    <property type="term" value="F:phosphorelay sensor kinase activity"/>
    <property type="evidence" value="ECO:0007669"/>
    <property type="project" value="InterPro"/>
</dbReference>
<dbReference type="Gene3D" id="3.30.565.10">
    <property type="entry name" value="Histidine kinase-like ATPase, C-terminal domain"/>
    <property type="match status" value="1"/>
</dbReference>
<dbReference type="InParanoid" id="Q23EC9"/>
<dbReference type="CDD" id="cd17546">
    <property type="entry name" value="REC_hyHK_CKI1_RcsC-like"/>
    <property type="match status" value="1"/>
</dbReference>
<dbReference type="EC" id="2.7.13.3" evidence="2"/>
<dbReference type="GeneID" id="7839511"/>
<feature type="modified residue" description="4-aspartylphosphate" evidence="5">
    <location>
        <position position="1124"/>
    </location>
</feature>
<feature type="compositionally biased region" description="Basic and acidic residues" evidence="6">
    <location>
        <begin position="24"/>
        <end position="36"/>
    </location>
</feature>
<organism evidence="9 10">
    <name type="scientific">Tetrahymena thermophila (strain SB210)</name>
    <dbReference type="NCBI Taxonomy" id="312017"/>
    <lineage>
        <taxon>Eukaryota</taxon>
        <taxon>Sar</taxon>
        <taxon>Alveolata</taxon>
        <taxon>Ciliophora</taxon>
        <taxon>Intramacronucleata</taxon>
        <taxon>Oligohymenophorea</taxon>
        <taxon>Hymenostomatida</taxon>
        <taxon>Tetrahymenina</taxon>
        <taxon>Tetrahymenidae</taxon>
        <taxon>Tetrahymena</taxon>
    </lineage>
</organism>
<dbReference type="GO" id="GO:0005886">
    <property type="term" value="C:plasma membrane"/>
    <property type="evidence" value="ECO:0007669"/>
    <property type="project" value="TreeGrafter"/>
</dbReference>
<keyword evidence="3" id="KW-0808">Transferase</keyword>
<gene>
    <name evidence="9" type="ORF">TTHERM_00717470</name>
</gene>
<evidence type="ECO:0000256" key="2">
    <source>
        <dbReference type="ARBA" id="ARBA00012438"/>
    </source>
</evidence>
<dbReference type="EMBL" id="GG662649">
    <property type="protein sequence ID" value="EAR94824.2"/>
    <property type="molecule type" value="Genomic_DNA"/>
</dbReference>
<dbReference type="GO" id="GO:0009927">
    <property type="term" value="F:histidine phosphotransfer kinase activity"/>
    <property type="evidence" value="ECO:0007669"/>
    <property type="project" value="TreeGrafter"/>
</dbReference>
<feature type="domain" description="Histidine kinase" evidence="7">
    <location>
        <begin position="433"/>
        <end position="666"/>
    </location>
</feature>
<feature type="domain" description="Response regulatory" evidence="8">
    <location>
        <begin position="1068"/>
        <end position="1195"/>
    </location>
</feature>
<proteinExistence type="predicted"/>
<keyword evidence="5" id="KW-0597">Phosphoprotein</keyword>
<dbReference type="Gene3D" id="3.40.50.2300">
    <property type="match status" value="1"/>
</dbReference>
<dbReference type="PANTHER" id="PTHR43047">
    <property type="entry name" value="TWO-COMPONENT HISTIDINE PROTEIN KINASE"/>
    <property type="match status" value="1"/>
</dbReference>
<feature type="region of interest" description="Disordered" evidence="6">
    <location>
        <begin position="181"/>
        <end position="202"/>
    </location>
</feature>
<evidence type="ECO:0000259" key="7">
    <source>
        <dbReference type="PROSITE" id="PS50109"/>
    </source>
</evidence>
<dbReference type="InterPro" id="IPR011006">
    <property type="entry name" value="CheY-like_superfamily"/>
</dbReference>
<evidence type="ECO:0000256" key="1">
    <source>
        <dbReference type="ARBA" id="ARBA00000085"/>
    </source>
</evidence>
<evidence type="ECO:0000256" key="5">
    <source>
        <dbReference type="PROSITE-ProRule" id="PRU00169"/>
    </source>
</evidence>
<dbReference type="RefSeq" id="XP_001015069.2">
    <property type="nucleotide sequence ID" value="XM_001015069.2"/>
</dbReference>
<feature type="region of interest" description="Disordered" evidence="6">
    <location>
        <begin position="24"/>
        <end position="47"/>
    </location>
</feature>
<dbReference type="InterPro" id="IPR036097">
    <property type="entry name" value="HisK_dim/P_sf"/>
</dbReference>
<evidence type="ECO:0000259" key="8">
    <source>
        <dbReference type="PROSITE" id="PS50110"/>
    </source>
</evidence>
<feature type="compositionally biased region" description="Polar residues" evidence="6">
    <location>
        <begin position="188"/>
        <end position="199"/>
    </location>
</feature>
<dbReference type="InterPro" id="IPR003594">
    <property type="entry name" value="HATPase_dom"/>
</dbReference>
<dbReference type="STRING" id="312017.Q23EC9"/>
<dbReference type="PANTHER" id="PTHR43047:SF72">
    <property type="entry name" value="OSMOSENSING HISTIDINE PROTEIN KINASE SLN1"/>
    <property type="match status" value="1"/>
</dbReference>
<dbReference type="HOGENOM" id="CLU_003869_0_0_1"/>
<dbReference type="PROSITE" id="PS50109">
    <property type="entry name" value="HIS_KIN"/>
    <property type="match status" value="1"/>
</dbReference>
<sequence>MKDIAQKRKTQEVQKVFVPNYTSEREIQKKREEQRKQSQSTKNLSFSSIKPKNKNIFEKSQVEYILNSQSIIKNKQVGELIQNASQEVENKQQASFITLKIESLQDQLKEKSALNNLQSLSKNSSKNFQDASVSQIIHILDQGKLHQQYKVQTNSDNSQIPTQFQKHNEDTKKYINQISEQKTDNSNEEGQLSQQNDNNKPFVDESKIEEEEDNKDKQESALKSLYSFQYSGIDIQCLEKILKQRTKISEKTILSQNGNQFEKLDAKNTENNKTSEPLQYYKREIQKENQNKVPFTFKIRPKNQVNKTIQKQKINFSALIDKIFEKSSASKIEGQIKKENQEEKISKEESAINNNNLTDQTLNYIQQNENMTQIQVKYQNKDLVIKLLSIDVFLSDSNKQDTLVFIVVQDVWQDLYLKKVEDIQKDKFKLFATLSHELRTPLNCSISMLEVLKDELSQKENNKFCIEEYINPALFSNKLLLNQINDILDYVQMDCGKFKYSFFDFNIVNLLRDCGKLVSMQAKMKNIQLLLAFDSKINQEICSDPNRIRQIILNFLSNSLKFTKSGGHIELGYQQISKDIYKIYVKDSGIGITLENQQKIFGFCNKIKYQSKEEEQLNYQGCGLGLTISNQLAEGLITSDNFKGGISVESEYGVGSIFSILVEDLNHFYQNTQQSKLNSLKQINQRKSIKSSQNRIDYQRNSIKNVQYLKLNSNISQINEQNAEQSVVTTKGNDELENSQIEELNKSLHPFIQGNDLFAFDKSQKCLDKYEMNNLKNLEINSDNLKSIFQENIQIASSSQIIDDATNQDYRLTINRPFYIQQNRKFQEEEMYDFKNNQLQNCIALKLQPCSVPFKSQNSKYTQKIFEQSNNNKLEQTILKNNSYKQITNQNSNQDLQNQINKKSSSLIQDNIQQLYENTQITIENMVDSEIKKMGSETSYLNKKTSTQGSLQNWTQRKSISIFKQKQESREENICNEQEGFNSYAVNKQIEGSRLSTSKITSSSLINEKQSKMICFFKSNLTSNKSTTEVDNMIDINKNDILIPTSQQFLEEVLEFNINKKKKCQCPQIMIVDDNQFNLYALQKIIQQFQFNLTTLSDGDQAIEAIKNQYYENCCPSPNMILMDIEMPIKNGYETVKEIIQFYKTEQYKSIPVIVACTAYVGQEDYEKSIESGMDDFINKPILKMAFKNLIQNYRYQFFNRY</sequence>